<dbReference type="Pfam" id="PF07719">
    <property type="entry name" value="TPR_2"/>
    <property type="match status" value="1"/>
</dbReference>
<evidence type="ECO:0000313" key="4">
    <source>
        <dbReference type="EMBL" id="MFC5191485.1"/>
    </source>
</evidence>
<keyword evidence="5" id="KW-1185">Reference proteome</keyword>
<name>A0ABW0BWM6_9BACT</name>
<evidence type="ECO:0000313" key="5">
    <source>
        <dbReference type="Proteomes" id="UP001596163"/>
    </source>
</evidence>
<organism evidence="4 5">
    <name type="scientific">Algoriphagus aquatilis</name>
    <dbReference type="NCBI Taxonomy" id="490186"/>
    <lineage>
        <taxon>Bacteria</taxon>
        <taxon>Pseudomonadati</taxon>
        <taxon>Bacteroidota</taxon>
        <taxon>Cytophagia</taxon>
        <taxon>Cytophagales</taxon>
        <taxon>Cyclobacteriaceae</taxon>
        <taxon>Algoriphagus</taxon>
    </lineage>
</organism>
<evidence type="ECO:0000256" key="2">
    <source>
        <dbReference type="ARBA" id="ARBA00022803"/>
    </source>
</evidence>
<dbReference type="Pfam" id="PF13432">
    <property type="entry name" value="TPR_16"/>
    <property type="match status" value="1"/>
</dbReference>
<dbReference type="InterPro" id="IPR011990">
    <property type="entry name" value="TPR-like_helical_dom_sf"/>
</dbReference>
<dbReference type="SUPFAM" id="SSF48452">
    <property type="entry name" value="TPR-like"/>
    <property type="match status" value="2"/>
</dbReference>
<dbReference type="RefSeq" id="WP_377913581.1">
    <property type="nucleotide sequence ID" value="NZ_JBHSKS010000004.1"/>
</dbReference>
<dbReference type="Pfam" id="PF13181">
    <property type="entry name" value="TPR_8"/>
    <property type="match status" value="1"/>
</dbReference>
<dbReference type="InterPro" id="IPR013105">
    <property type="entry name" value="TPR_2"/>
</dbReference>
<protein>
    <submittedName>
        <fullName evidence="4">Tetratricopeptide repeat protein</fullName>
    </submittedName>
</protein>
<dbReference type="EMBL" id="JBHSKS010000004">
    <property type="protein sequence ID" value="MFC5191485.1"/>
    <property type="molecule type" value="Genomic_DNA"/>
</dbReference>
<gene>
    <name evidence="4" type="ORF">ACFPIK_06870</name>
</gene>
<evidence type="ECO:0000256" key="3">
    <source>
        <dbReference type="PROSITE-ProRule" id="PRU00339"/>
    </source>
</evidence>
<feature type="repeat" description="TPR" evidence="3">
    <location>
        <begin position="270"/>
        <end position="303"/>
    </location>
</feature>
<keyword evidence="1" id="KW-0677">Repeat</keyword>
<proteinExistence type="predicted"/>
<dbReference type="Gene3D" id="1.25.40.10">
    <property type="entry name" value="Tetratricopeptide repeat domain"/>
    <property type="match status" value="3"/>
</dbReference>
<reference evidence="5" key="1">
    <citation type="journal article" date="2019" name="Int. J. Syst. Evol. Microbiol.">
        <title>The Global Catalogue of Microorganisms (GCM) 10K type strain sequencing project: providing services to taxonomists for standard genome sequencing and annotation.</title>
        <authorList>
            <consortium name="The Broad Institute Genomics Platform"/>
            <consortium name="The Broad Institute Genome Sequencing Center for Infectious Disease"/>
            <person name="Wu L."/>
            <person name="Ma J."/>
        </authorList>
    </citation>
    <scope>NUCLEOTIDE SEQUENCE [LARGE SCALE GENOMIC DNA]</scope>
    <source>
        <strain evidence="5">CGMCC 1.7030</strain>
    </source>
</reference>
<dbReference type="Proteomes" id="UP001596163">
    <property type="component" value="Unassembled WGS sequence"/>
</dbReference>
<feature type="repeat" description="TPR" evidence="3">
    <location>
        <begin position="170"/>
        <end position="203"/>
    </location>
</feature>
<dbReference type="InterPro" id="IPR019734">
    <property type="entry name" value="TPR_rpt"/>
</dbReference>
<feature type="repeat" description="TPR" evidence="3">
    <location>
        <begin position="136"/>
        <end position="169"/>
    </location>
</feature>
<comment type="caution">
    <text evidence="4">The sequence shown here is derived from an EMBL/GenBank/DDBJ whole genome shotgun (WGS) entry which is preliminary data.</text>
</comment>
<sequence>MAQAVTKSADRRQIGLEAFDQNDLPKAFGMLDSWLSDHPDDGEIYLYRARIWNQFKNPQKADIDYTAYLQFFPDHGEVYLERGRARFQSSLYELAKQDFEAFLQLPRGETSQVIYRKSAAAAGFSQVFTAQTPNPAQAYFHLGLCSIELKEFEQAVVYLDSAIRYQADEPDFYAEKGKALALQGEKEEAKLNYEKALDLYPDHYLSRQRMAFLTQSSDEEALEALTQSIASAPENPEPFKQRGYYRLSHRDPSGAKDDFLQALSMEPDDAQLWFYLGSSWVGLKNFKEAEKAFSKALEHDPQNVEYLLHRGQSRYRMREFDHALADFTLVTFYDPEYDSGFYHKGITLQRISGGKTGCPDLRKAMDLGMEEAKTAWQKACGQN</sequence>
<dbReference type="PROSITE" id="PS50005">
    <property type="entry name" value="TPR"/>
    <property type="match status" value="3"/>
</dbReference>
<dbReference type="InterPro" id="IPR050498">
    <property type="entry name" value="Ycf3"/>
</dbReference>
<keyword evidence="2 3" id="KW-0802">TPR repeat</keyword>
<dbReference type="PANTHER" id="PTHR44858:SF1">
    <property type="entry name" value="UDP-N-ACETYLGLUCOSAMINE--PEPTIDE N-ACETYLGLUCOSAMINYLTRANSFERASE SPINDLY-RELATED"/>
    <property type="match status" value="1"/>
</dbReference>
<dbReference type="SMART" id="SM00028">
    <property type="entry name" value="TPR"/>
    <property type="match status" value="7"/>
</dbReference>
<dbReference type="PANTHER" id="PTHR44858">
    <property type="entry name" value="TETRATRICOPEPTIDE REPEAT PROTEIN 6"/>
    <property type="match status" value="1"/>
</dbReference>
<evidence type="ECO:0000256" key="1">
    <source>
        <dbReference type="ARBA" id="ARBA00022737"/>
    </source>
</evidence>
<dbReference type="PROSITE" id="PS50293">
    <property type="entry name" value="TPR_REGION"/>
    <property type="match status" value="1"/>
</dbReference>
<accession>A0ABW0BWM6</accession>